<dbReference type="PANTHER" id="PTHR30213:SF0">
    <property type="entry name" value="UPF0761 MEMBRANE PROTEIN YIHY"/>
    <property type="match status" value="1"/>
</dbReference>
<keyword evidence="9" id="KW-1185">Reference proteome</keyword>
<dbReference type="Proteomes" id="UP001371218">
    <property type="component" value="Unassembled WGS sequence"/>
</dbReference>
<name>A0ABU9BTG4_9BURK</name>
<comment type="similarity">
    <text evidence="7">Belongs to the UPF0761 family.</text>
</comment>
<keyword evidence="3" id="KW-0997">Cell inner membrane</keyword>
<dbReference type="InterPro" id="IPR017039">
    <property type="entry name" value="Virul_fac_BrkB"/>
</dbReference>
<feature type="transmembrane region" description="Helical" evidence="7">
    <location>
        <begin position="267"/>
        <end position="286"/>
    </location>
</feature>
<keyword evidence="4 7" id="KW-0812">Transmembrane</keyword>
<dbReference type="HAMAP" id="MF_00672">
    <property type="entry name" value="UPF0761"/>
    <property type="match status" value="1"/>
</dbReference>
<evidence type="ECO:0000256" key="1">
    <source>
        <dbReference type="ARBA" id="ARBA00004651"/>
    </source>
</evidence>
<comment type="subcellular location">
    <subcellularLocation>
        <location evidence="1 7">Cell membrane</location>
        <topology evidence="1 7">Multi-pass membrane protein</topology>
    </subcellularLocation>
</comment>
<dbReference type="EMBL" id="JBBUTG010000015">
    <property type="protein sequence ID" value="MEK8033265.1"/>
    <property type="molecule type" value="Genomic_DNA"/>
</dbReference>
<evidence type="ECO:0000256" key="3">
    <source>
        <dbReference type="ARBA" id="ARBA00022519"/>
    </source>
</evidence>
<keyword evidence="6 7" id="KW-0472">Membrane</keyword>
<sequence length="410" mass="45068">MISTHALRKGWHEMVAEALQTLRTWPWFDTLRTLRLRFREDSLGQTAGSLTFTTLIALVPLLTVMLAIFSAFPMFSSFQDALQKYFLQSLVPDSIAKPVLGALTQFSNKAHKLGTAGLAALFISALALMLTIDRTLNSIWRVRKPRPIAQRVLVYWAAITLGPLVLGVSLSLSSYAISASRGLVGDMPGGVRFFLDLFEFVLLAATMAGLFHYVPNCHVRWRHAMAGGLFVAIGFEVAKKVLGWYVGSVGSFSAVYGAFATVPIFLLWMYTGWVIVLLGAVIAAYAPSLQMRVVRQGNTPGYRFSLALSVLRTLADARASEQRGLDAEQIAASLRVDPLQIEPILESLTQRDWVARLEEEGAQRHVLLCDPATTPVAPLIDSLLLHPDARTQAFRAQMGIEKLTLAQVLA</sequence>
<evidence type="ECO:0000256" key="7">
    <source>
        <dbReference type="HAMAP-Rule" id="MF_00672"/>
    </source>
</evidence>
<feature type="transmembrane region" description="Helical" evidence="7">
    <location>
        <begin position="47"/>
        <end position="72"/>
    </location>
</feature>
<feature type="transmembrane region" description="Helical" evidence="7">
    <location>
        <begin position="153"/>
        <end position="177"/>
    </location>
</feature>
<protein>
    <recommendedName>
        <fullName evidence="7">UPF0761 membrane protein AACH06_20795</fullName>
    </recommendedName>
</protein>
<dbReference type="PANTHER" id="PTHR30213">
    <property type="entry name" value="INNER MEMBRANE PROTEIN YHJD"/>
    <property type="match status" value="1"/>
</dbReference>
<dbReference type="NCBIfam" id="TIGR00765">
    <property type="entry name" value="yihY_not_rbn"/>
    <property type="match status" value="1"/>
</dbReference>
<evidence type="ECO:0000256" key="2">
    <source>
        <dbReference type="ARBA" id="ARBA00022475"/>
    </source>
</evidence>
<proteinExistence type="inferred from homology"/>
<evidence type="ECO:0000256" key="6">
    <source>
        <dbReference type="ARBA" id="ARBA00023136"/>
    </source>
</evidence>
<evidence type="ECO:0000256" key="5">
    <source>
        <dbReference type="ARBA" id="ARBA00022989"/>
    </source>
</evidence>
<dbReference type="Pfam" id="PF03631">
    <property type="entry name" value="Virul_fac_BrkB"/>
    <property type="match status" value="1"/>
</dbReference>
<evidence type="ECO:0000256" key="4">
    <source>
        <dbReference type="ARBA" id="ARBA00022692"/>
    </source>
</evidence>
<feature type="transmembrane region" description="Helical" evidence="7">
    <location>
        <begin position="226"/>
        <end position="247"/>
    </location>
</feature>
<evidence type="ECO:0000313" key="9">
    <source>
        <dbReference type="Proteomes" id="UP001371218"/>
    </source>
</evidence>
<feature type="transmembrane region" description="Helical" evidence="7">
    <location>
        <begin position="197"/>
        <end position="214"/>
    </location>
</feature>
<feature type="transmembrane region" description="Helical" evidence="7">
    <location>
        <begin position="113"/>
        <end position="132"/>
    </location>
</feature>
<organism evidence="8 9">
    <name type="scientific">Ideonella lacteola</name>
    <dbReference type="NCBI Taxonomy" id="2984193"/>
    <lineage>
        <taxon>Bacteria</taxon>
        <taxon>Pseudomonadati</taxon>
        <taxon>Pseudomonadota</taxon>
        <taxon>Betaproteobacteria</taxon>
        <taxon>Burkholderiales</taxon>
        <taxon>Sphaerotilaceae</taxon>
        <taxon>Ideonella</taxon>
    </lineage>
</organism>
<dbReference type="RefSeq" id="WP_341427683.1">
    <property type="nucleotide sequence ID" value="NZ_JBBUTG010000015.1"/>
</dbReference>
<keyword evidence="5 7" id="KW-1133">Transmembrane helix</keyword>
<keyword evidence="2 7" id="KW-1003">Cell membrane</keyword>
<reference evidence="8 9" key="1">
    <citation type="submission" date="2024-04" db="EMBL/GenBank/DDBJ databases">
        <title>Novel species of the genus Ideonella isolated from streams.</title>
        <authorList>
            <person name="Lu H."/>
        </authorList>
    </citation>
    <scope>NUCLEOTIDE SEQUENCE [LARGE SCALE GENOMIC DNA]</scope>
    <source>
        <strain evidence="8 9">DXS29W</strain>
    </source>
</reference>
<evidence type="ECO:0000313" key="8">
    <source>
        <dbReference type="EMBL" id="MEK8033265.1"/>
    </source>
</evidence>
<comment type="caution">
    <text evidence="8">The sequence shown here is derived from an EMBL/GenBank/DDBJ whole genome shotgun (WGS) entry which is preliminary data.</text>
</comment>
<gene>
    <name evidence="8" type="ORF">AACH06_20795</name>
</gene>
<dbReference type="InterPro" id="IPR023679">
    <property type="entry name" value="UPF0761_bac"/>
</dbReference>
<accession>A0ABU9BTG4</accession>